<dbReference type="CDD" id="cd17546">
    <property type="entry name" value="REC_hyHK_CKI1_RcsC-like"/>
    <property type="match status" value="1"/>
</dbReference>
<dbReference type="SMART" id="SM00388">
    <property type="entry name" value="HisKA"/>
    <property type="match status" value="1"/>
</dbReference>
<dbReference type="PROSITE" id="PS50113">
    <property type="entry name" value="PAC"/>
    <property type="match status" value="2"/>
</dbReference>
<dbReference type="CDD" id="cd00082">
    <property type="entry name" value="HisKA"/>
    <property type="match status" value="1"/>
</dbReference>
<dbReference type="Pfam" id="PF13185">
    <property type="entry name" value="GAF_2"/>
    <property type="match status" value="1"/>
</dbReference>
<evidence type="ECO:0000256" key="10">
    <source>
        <dbReference type="ARBA" id="ARBA00068150"/>
    </source>
</evidence>
<evidence type="ECO:0000313" key="16">
    <source>
        <dbReference type="EMBL" id="OCB78546.1"/>
    </source>
</evidence>
<evidence type="ECO:0000256" key="7">
    <source>
        <dbReference type="ARBA" id="ARBA00022840"/>
    </source>
</evidence>
<comment type="subunit">
    <text evidence="9">At low DSF concentrations, interacts with RpfF.</text>
</comment>
<evidence type="ECO:0000259" key="14">
    <source>
        <dbReference type="PROSITE" id="PS50112"/>
    </source>
</evidence>
<feature type="domain" description="Response regulatory" evidence="13">
    <location>
        <begin position="1020"/>
        <end position="1138"/>
    </location>
</feature>
<dbReference type="InterPro" id="IPR001789">
    <property type="entry name" value="Sig_transdc_resp-reg_receiver"/>
</dbReference>
<dbReference type="Pfam" id="PF08447">
    <property type="entry name" value="PAS_3"/>
    <property type="match status" value="3"/>
</dbReference>
<dbReference type="SMART" id="SM00086">
    <property type="entry name" value="PAC"/>
    <property type="match status" value="4"/>
</dbReference>
<dbReference type="PROSITE" id="PS50110">
    <property type="entry name" value="RESPONSE_REGULATORY"/>
    <property type="match status" value="1"/>
</dbReference>
<evidence type="ECO:0000256" key="4">
    <source>
        <dbReference type="ARBA" id="ARBA00022679"/>
    </source>
</evidence>
<dbReference type="Pfam" id="PF00512">
    <property type="entry name" value="HisKA"/>
    <property type="match status" value="1"/>
</dbReference>
<dbReference type="STRING" id="1763534.GCA_001831475_01826"/>
<dbReference type="PRINTS" id="PR00344">
    <property type="entry name" value="BCTRLSENSOR"/>
</dbReference>
<evidence type="ECO:0000256" key="3">
    <source>
        <dbReference type="ARBA" id="ARBA00022553"/>
    </source>
</evidence>
<dbReference type="PANTHER" id="PTHR45339">
    <property type="entry name" value="HYBRID SIGNAL TRANSDUCTION HISTIDINE KINASE J"/>
    <property type="match status" value="1"/>
</dbReference>
<dbReference type="PROSITE" id="PS50112">
    <property type="entry name" value="PAS"/>
    <property type="match status" value="4"/>
</dbReference>
<name>A0A1B9E9D2_9FLAO</name>
<dbReference type="EC" id="2.7.13.3" evidence="2"/>
<dbReference type="PANTHER" id="PTHR45339:SF1">
    <property type="entry name" value="HYBRID SIGNAL TRANSDUCTION HISTIDINE KINASE J"/>
    <property type="match status" value="1"/>
</dbReference>
<feature type="domain" description="PAS" evidence="14">
    <location>
        <begin position="491"/>
        <end position="561"/>
    </location>
</feature>
<dbReference type="Gene3D" id="3.30.450.20">
    <property type="entry name" value="PAS domain"/>
    <property type="match status" value="4"/>
</dbReference>
<protein>
    <recommendedName>
        <fullName evidence="10">Sensory/regulatory protein RpfC</fullName>
        <ecNumber evidence="2">2.7.13.3</ecNumber>
    </recommendedName>
</protein>
<feature type="domain" description="PAS" evidence="14">
    <location>
        <begin position="199"/>
        <end position="247"/>
    </location>
</feature>
<feature type="domain" description="PAC" evidence="15">
    <location>
        <begin position="697"/>
        <end position="750"/>
    </location>
</feature>
<dbReference type="CDD" id="cd00130">
    <property type="entry name" value="PAS"/>
    <property type="match status" value="3"/>
</dbReference>
<dbReference type="AlphaFoldDB" id="A0A1B9E9D2"/>
<feature type="domain" description="Histidine kinase" evidence="12">
    <location>
        <begin position="768"/>
        <end position="990"/>
    </location>
</feature>
<dbReference type="Gene3D" id="3.30.565.10">
    <property type="entry name" value="Histidine kinase-like ATPase, C-terminal domain"/>
    <property type="match status" value="1"/>
</dbReference>
<evidence type="ECO:0000259" key="12">
    <source>
        <dbReference type="PROSITE" id="PS50109"/>
    </source>
</evidence>
<sequence>MSINFSELSHEKLVEVAKNQAELLDRLQKKEAQKKPVTTLFKNKKVSKLEKSEKRFRALVENNEGIITVLNKDFKTIFRSVSSARITGYSDEEFNAIQKEDYFHPDYLNYVAVLFQAVLDNPGQLYPALFQIKHKKGHYIWLEGVLNNKLNDKYVAGILANFRDVTEKMAFNRALQKERDIFAKIAATSPGLIYSMAQNLDGSLSYLYASEAISEIYGFTFEQIKNHTNKVMECIHPEDVTEINQKITNTKTKLVPLKGVYRYFHPTKGLVWHEVNSLPVVAPDGTVVCHGIITDITERIRAEQKIIKSNRLYLFISQINQMIVRTTQEETLFKEACKIAVEYGKFKMVWIGLLDPESNKITPTVVAGEDLGYIEIIQQKLANPVLESRGPVGTVIRSNKYVVCNDIAKDKIMQPWSQEALARGYHSLMCLPIKKFGKTIGVFNFYSSEKLFFDLEEINLLQEATQDVAFALEIIEKDQKSKKAEAAIYQSEKRYYTLTEASPVGIFRSDTLGNTTYVNPRWTQISGLTQQQALGTGWLHAVHKEDKRLLLKNWKKAIANHENFSFEFRFIRPDNTITWVMGQAIAEKNAHKEVVGYIGTVTEITKRKITEQALQRSEERYRGLLNNLDAGIVAYKPDYSIIMSNLKASELLGFDVQEMIINKKCVNYWEFLNDDGTVMAKENFPINQILGHAKPLKNFIIRINHSKELQNKWVLVNGFPILDEKGKIVEVVISFIDITLKRQMEIEINKSKEIAESANKAKTDFLANMSHEIRTPLNGIIGFTHLLKKSKLDADQSKYMATVHESAKSLMQIVNDVLDFSKIESGKLELHLERVHLSQLCSQVMALFQHEANTKNIVLELALSNELPKQVLVDVMRLKQVLVNLLSNALKLTDSGTIKLDVSVIKRSKNKRCTIMFSVQDTGIGIQKNNTQKIFDSFVQEDNSTSRKFGGTGLGLTISNQLLALMGSVLSVESEYGQGSNFFFTIQLQVESSNNSKSSSKKIKKAVPKAALLKTLGPKNILIVEDNKINMLLAKKLLKRILPNATIYEAVDGNEAVDKFKQLAIDIIFMDIQMPNKNGYQAATEIRAMQKEIPIPIIAITAGILAGEKEKCFQSGMNDYLPKPINISDLKKITTKWMY</sequence>
<dbReference type="InterPro" id="IPR029016">
    <property type="entry name" value="GAF-like_dom_sf"/>
</dbReference>
<evidence type="ECO:0000259" key="15">
    <source>
        <dbReference type="PROSITE" id="PS50113"/>
    </source>
</evidence>
<dbReference type="SUPFAM" id="SSF55874">
    <property type="entry name" value="ATPase domain of HSP90 chaperone/DNA topoisomerase II/histidine kinase"/>
    <property type="match status" value="1"/>
</dbReference>
<dbReference type="FunFam" id="3.30.565.10:FF:000010">
    <property type="entry name" value="Sensor histidine kinase RcsC"/>
    <property type="match status" value="1"/>
</dbReference>
<dbReference type="EMBL" id="LVEP01000002">
    <property type="protein sequence ID" value="OCB78546.1"/>
    <property type="molecule type" value="Genomic_DNA"/>
</dbReference>
<dbReference type="InterPro" id="IPR005467">
    <property type="entry name" value="His_kinase_dom"/>
</dbReference>
<dbReference type="NCBIfam" id="TIGR00229">
    <property type="entry name" value="sensory_box"/>
    <property type="match status" value="4"/>
</dbReference>
<dbReference type="SUPFAM" id="SSF47384">
    <property type="entry name" value="Homodimeric domain of signal transducing histidine kinase"/>
    <property type="match status" value="1"/>
</dbReference>
<evidence type="ECO:0000256" key="5">
    <source>
        <dbReference type="ARBA" id="ARBA00022741"/>
    </source>
</evidence>
<keyword evidence="8" id="KW-0902">Two-component regulatory system</keyword>
<dbReference type="InterPro" id="IPR004358">
    <property type="entry name" value="Sig_transdc_His_kin-like_C"/>
</dbReference>
<dbReference type="InterPro" id="IPR035965">
    <property type="entry name" value="PAS-like_dom_sf"/>
</dbReference>
<dbReference type="InterPro" id="IPR003018">
    <property type="entry name" value="GAF"/>
</dbReference>
<dbReference type="InterPro" id="IPR000014">
    <property type="entry name" value="PAS"/>
</dbReference>
<evidence type="ECO:0000256" key="11">
    <source>
        <dbReference type="PROSITE-ProRule" id="PRU00169"/>
    </source>
</evidence>
<reference evidence="16 17" key="1">
    <citation type="submission" date="2016-03" db="EMBL/GenBank/DDBJ databases">
        <authorList>
            <person name="Ploux O."/>
        </authorList>
    </citation>
    <scope>NUCLEOTIDE SEQUENCE [LARGE SCALE GENOMIC DNA]</scope>
    <source>
        <strain evidence="16 17">LPB0076</strain>
    </source>
</reference>
<evidence type="ECO:0000256" key="6">
    <source>
        <dbReference type="ARBA" id="ARBA00022777"/>
    </source>
</evidence>
<dbReference type="SUPFAM" id="SSF52172">
    <property type="entry name" value="CheY-like"/>
    <property type="match status" value="1"/>
</dbReference>
<dbReference type="SUPFAM" id="SSF55781">
    <property type="entry name" value="GAF domain-like"/>
    <property type="match status" value="1"/>
</dbReference>
<keyword evidence="17" id="KW-1185">Reference proteome</keyword>
<dbReference type="InterPro" id="IPR013655">
    <property type="entry name" value="PAS_fold_3"/>
</dbReference>
<evidence type="ECO:0000256" key="9">
    <source>
        <dbReference type="ARBA" id="ARBA00064003"/>
    </source>
</evidence>
<dbReference type="GO" id="GO:0005524">
    <property type="term" value="F:ATP binding"/>
    <property type="evidence" value="ECO:0007669"/>
    <property type="project" value="UniProtKB-KW"/>
</dbReference>
<keyword evidence="4" id="KW-0808">Transferase</keyword>
<feature type="domain" description="PAS" evidence="14">
    <location>
        <begin position="617"/>
        <end position="660"/>
    </location>
</feature>
<dbReference type="OrthoDB" id="9811889at2"/>
<dbReference type="InterPro" id="IPR003661">
    <property type="entry name" value="HisK_dim/P_dom"/>
</dbReference>
<dbReference type="Gene3D" id="3.30.450.40">
    <property type="match status" value="1"/>
</dbReference>
<dbReference type="SUPFAM" id="SSF55785">
    <property type="entry name" value="PYP-like sensor domain (PAS domain)"/>
    <property type="match status" value="4"/>
</dbReference>
<dbReference type="Gene3D" id="1.10.287.130">
    <property type="match status" value="1"/>
</dbReference>
<dbReference type="GO" id="GO:0000155">
    <property type="term" value="F:phosphorelay sensor kinase activity"/>
    <property type="evidence" value="ECO:0007669"/>
    <property type="project" value="InterPro"/>
</dbReference>
<dbReference type="Gene3D" id="3.40.50.2300">
    <property type="match status" value="1"/>
</dbReference>
<dbReference type="InterPro" id="IPR036890">
    <property type="entry name" value="HATPase_C_sf"/>
</dbReference>
<dbReference type="FunFam" id="1.10.287.130:FF:000002">
    <property type="entry name" value="Two-component osmosensing histidine kinase"/>
    <property type="match status" value="1"/>
</dbReference>
<comment type="catalytic activity">
    <reaction evidence="1">
        <text>ATP + protein L-histidine = ADP + protein N-phospho-L-histidine.</text>
        <dbReference type="EC" id="2.7.13.3"/>
    </reaction>
</comment>
<dbReference type="Pfam" id="PF00072">
    <property type="entry name" value="Response_reg"/>
    <property type="match status" value="1"/>
</dbReference>
<dbReference type="SMART" id="SM00448">
    <property type="entry name" value="REC"/>
    <property type="match status" value="1"/>
</dbReference>
<dbReference type="SMART" id="SM00091">
    <property type="entry name" value="PAS"/>
    <property type="match status" value="4"/>
</dbReference>
<evidence type="ECO:0000259" key="13">
    <source>
        <dbReference type="PROSITE" id="PS50110"/>
    </source>
</evidence>
<feature type="domain" description="PAS" evidence="14">
    <location>
        <begin position="52"/>
        <end position="122"/>
    </location>
</feature>
<dbReference type="SMART" id="SM00065">
    <property type="entry name" value="GAF"/>
    <property type="match status" value="1"/>
</dbReference>
<feature type="domain" description="PAC" evidence="15">
    <location>
        <begin position="564"/>
        <end position="616"/>
    </location>
</feature>
<dbReference type="CDD" id="cd16922">
    <property type="entry name" value="HATPase_EvgS-ArcB-TorS-like"/>
    <property type="match status" value="1"/>
</dbReference>
<evidence type="ECO:0000256" key="2">
    <source>
        <dbReference type="ARBA" id="ARBA00012438"/>
    </source>
</evidence>
<dbReference type="InterPro" id="IPR036097">
    <property type="entry name" value="HisK_dim/P_sf"/>
</dbReference>
<dbReference type="SMART" id="SM00387">
    <property type="entry name" value="HATPase_c"/>
    <property type="match status" value="1"/>
</dbReference>
<accession>A0A1B9E9D2</accession>
<dbReference type="Pfam" id="PF02518">
    <property type="entry name" value="HATPase_c"/>
    <property type="match status" value="1"/>
</dbReference>
<evidence type="ECO:0000256" key="1">
    <source>
        <dbReference type="ARBA" id="ARBA00000085"/>
    </source>
</evidence>
<evidence type="ECO:0000256" key="8">
    <source>
        <dbReference type="ARBA" id="ARBA00023012"/>
    </source>
</evidence>
<dbReference type="PROSITE" id="PS50109">
    <property type="entry name" value="HIS_KIN"/>
    <property type="match status" value="1"/>
</dbReference>
<gene>
    <name evidence="16" type="ORF">LPBF_00680</name>
</gene>
<feature type="modified residue" description="4-aspartylphosphate" evidence="11">
    <location>
        <position position="1071"/>
    </location>
</feature>
<evidence type="ECO:0000313" key="17">
    <source>
        <dbReference type="Proteomes" id="UP000093510"/>
    </source>
</evidence>
<dbReference type="InterPro" id="IPR000700">
    <property type="entry name" value="PAS-assoc_C"/>
</dbReference>
<keyword evidence="3 11" id="KW-0597">Phosphoprotein</keyword>
<dbReference type="Pfam" id="PF13426">
    <property type="entry name" value="PAS_9"/>
    <property type="match status" value="1"/>
</dbReference>
<dbReference type="InterPro" id="IPR003594">
    <property type="entry name" value="HATPase_dom"/>
</dbReference>
<comment type="caution">
    <text evidence="16">The sequence shown here is derived from an EMBL/GenBank/DDBJ whole genome shotgun (WGS) entry which is preliminary data.</text>
</comment>
<keyword evidence="6" id="KW-0418">Kinase</keyword>
<dbReference type="InterPro" id="IPR001610">
    <property type="entry name" value="PAC"/>
</dbReference>
<dbReference type="RefSeq" id="WP_066331121.1">
    <property type="nucleotide sequence ID" value="NZ_CP017688.1"/>
</dbReference>
<keyword evidence="7" id="KW-0067">ATP-binding</keyword>
<dbReference type="InterPro" id="IPR011006">
    <property type="entry name" value="CheY-like_superfamily"/>
</dbReference>
<dbReference type="Proteomes" id="UP000093510">
    <property type="component" value="Unassembled WGS sequence"/>
</dbReference>
<organism evidence="16 17">
    <name type="scientific">Flavobacterium crassostreae</name>
    <dbReference type="NCBI Taxonomy" id="1763534"/>
    <lineage>
        <taxon>Bacteria</taxon>
        <taxon>Pseudomonadati</taxon>
        <taxon>Bacteroidota</taxon>
        <taxon>Flavobacteriia</taxon>
        <taxon>Flavobacteriales</taxon>
        <taxon>Flavobacteriaceae</taxon>
        <taxon>Flavobacterium</taxon>
    </lineage>
</organism>
<proteinExistence type="predicted"/>
<keyword evidence="5" id="KW-0547">Nucleotide-binding</keyword>